<comment type="caution">
    <text evidence="16">The sequence shown here is derived from an EMBL/GenBank/DDBJ whole genome shotgun (WGS) entry which is preliminary data.</text>
</comment>
<dbReference type="Pfam" id="PF01094">
    <property type="entry name" value="ANF_receptor"/>
    <property type="match status" value="1"/>
</dbReference>
<protein>
    <submittedName>
        <fullName evidence="16">Lig_chan domain-containing protein/SBP_bac_3 domain-containing protein/ANF_receptor domain-containing protein</fullName>
    </submittedName>
</protein>
<dbReference type="PANTHER" id="PTHR18966">
    <property type="entry name" value="IONOTROPIC GLUTAMATE RECEPTOR"/>
    <property type="match status" value="1"/>
</dbReference>
<keyword evidence="3" id="KW-0813">Transport</keyword>
<evidence type="ECO:0000256" key="5">
    <source>
        <dbReference type="ARBA" id="ARBA00022729"/>
    </source>
</evidence>
<dbReference type="SUPFAM" id="SSF53850">
    <property type="entry name" value="Periplasmic binding protein-like II"/>
    <property type="match status" value="1"/>
</dbReference>
<dbReference type="InterPro" id="IPR015683">
    <property type="entry name" value="Ionotropic_Glu_rcpt"/>
</dbReference>
<reference evidence="17" key="1">
    <citation type="submission" date="2016-04" db="EMBL/GenBank/DDBJ databases">
        <title>Cephalotus genome sequencing.</title>
        <authorList>
            <person name="Fukushima K."/>
            <person name="Hasebe M."/>
            <person name="Fang X."/>
        </authorList>
    </citation>
    <scope>NUCLEOTIDE SEQUENCE [LARGE SCALE GENOMIC DNA]</scope>
    <source>
        <strain evidence="17">cv. St1</strain>
    </source>
</reference>
<sequence>AKSPLPHISANKVSILWLFLLVLIISFLTLFPYGSDAAKDNKVTNIGAIINVNSRSGIEEKTAMEIAADNFNKVSKDHRLSLNFLNDEVNPLLAASAAKELIEEKEVKVIIGMEKWEQATLVADIGSRTGIPVLSFAAPAITPPLMQHRWPFLVQMANNDFEQMRCIAAIVSSYKWKKVIAIYEDDTYGGDSGKLLLLSEALQDVGSEIEYRLVLPQFSSLSNPRQVVKEELEKLALRSSIQSRVFIILRLSLPMAIHMFSEAKSMRLVGSDTAWILTDTITNYLDSFNASVISSIEGALGIKTYYSDNSSSYQNFRSQFRQKFVSQYPEEDDFEPGIHALRAYECVGTIIQAIEKMNTKAAGIPKMLLENILSSNFTGLSGQIHFKDGHLLQTPILRIVNVVGKKYKELDFWLPGYGFSSTHNSSDVDSILKGTVNWPGDLKRNPKGWAMPTDAKPLKIGVPGRTSFEKFVKVTSSIQNPNDKIYDGFCIQLFHMVRENLDYALPYEFVAFNGTYDELVDSVYNKTFDAVVGDVTILAERTTKVEFTQPYAESGLSMIVPAKTEESAWLFFKPFTWEMWLATGAVLIYTMLIVWLLEHQSNPEYQIGTALWFTISSLFFAHRERVFSNFTRVVVFVWLFVVLILTSSYTASLTSMLTIKSLKASFTDGKNSKVGCDGDSFVRKYLEQVLNFRPENIVNVSSEYKYDGEFRSSNISAAFLELPYEKVFITQHCKHYIATAPTNRFGGLAFVFQKGSPMAADVSKAILILSENGKLKSLEDYWFSSPSIQCSINATDTETGSLSLNNFWGLFLITGATSTICLLLSLFYLLMINHRHQREHRGNGTPSDNSIWNRAVKIASYLYHGQIAILGVAPALAQATV</sequence>
<evidence type="ECO:0000256" key="11">
    <source>
        <dbReference type="ARBA" id="ARBA00023286"/>
    </source>
</evidence>
<keyword evidence="4 14" id="KW-0812">Transmembrane</keyword>
<gene>
    <name evidence="16" type="ORF">CFOL_v3_31332</name>
</gene>
<dbReference type="Pfam" id="PF10613">
    <property type="entry name" value="Lig_chan-Glu_bd"/>
    <property type="match status" value="1"/>
</dbReference>
<keyword evidence="13" id="KW-1015">Disulfide bond</keyword>
<feature type="transmembrane region" description="Helical" evidence="14">
    <location>
        <begin position="579"/>
        <end position="597"/>
    </location>
</feature>
<evidence type="ECO:0000256" key="13">
    <source>
        <dbReference type="PIRSR" id="PIRSR037090-50"/>
    </source>
</evidence>
<evidence type="ECO:0000256" key="2">
    <source>
        <dbReference type="ARBA" id="ARBA00008685"/>
    </source>
</evidence>
<evidence type="ECO:0000256" key="7">
    <source>
        <dbReference type="ARBA" id="ARBA00023065"/>
    </source>
</evidence>
<keyword evidence="7" id="KW-0406">Ion transport</keyword>
<evidence type="ECO:0000256" key="12">
    <source>
        <dbReference type="ARBA" id="ARBA00023303"/>
    </source>
</evidence>
<dbReference type="PIRSF" id="PIRSF037090">
    <property type="entry name" value="Iontro_Glu-like_rcpt_pln"/>
    <property type="match status" value="1"/>
</dbReference>
<dbReference type="SUPFAM" id="SSF53822">
    <property type="entry name" value="Periplasmic binding protein-like I"/>
    <property type="match status" value="1"/>
</dbReference>
<dbReference type="Gene3D" id="3.40.50.2300">
    <property type="match status" value="2"/>
</dbReference>
<dbReference type="CDD" id="cd19990">
    <property type="entry name" value="PBP1_GABAb_receptor_plant"/>
    <property type="match status" value="1"/>
</dbReference>
<feature type="transmembrane region" description="Helical" evidence="14">
    <location>
        <begin position="15"/>
        <end position="33"/>
    </location>
</feature>
<keyword evidence="11" id="KW-1071">Ligand-gated ion channel</keyword>
<organism evidence="16 17">
    <name type="scientific">Cephalotus follicularis</name>
    <name type="common">Albany pitcher plant</name>
    <dbReference type="NCBI Taxonomy" id="3775"/>
    <lineage>
        <taxon>Eukaryota</taxon>
        <taxon>Viridiplantae</taxon>
        <taxon>Streptophyta</taxon>
        <taxon>Embryophyta</taxon>
        <taxon>Tracheophyta</taxon>
        <taxon>Spermatophyta</taxon>
        <taxon>Magnoliopsida</taxon>
        <taxon>eudicotyledons</taxon>
        <taxon>Gunneridae</taxon>
        <taxon>Pentapetalae</taxon>
        <taxon>rosids</taxon>
        <taxon>fabids</taxon>
        <taxon>Oxalidales</taxon>
        <taxon>Cephalotaceae</taxon>
        <taxon>Cephalotus</taxon>
    </lineage>
</organism>
<dbReference type="InterPro" id="IPR001828">
    <property type="entry name" value="ANF_lig-bd_rcpt"/>
</dbReference>
<dbReference type="OrthoDB" id="5984008at2759"/>
<accession>A0A1Q3D6M9</accession>
<dbReference type="FunFam" id="3.40.50.2300:FF:000188">
    <property type="entry name" value="Glutamate receptor"/>
    <property type="match status" value="1"/>
</dbReference>
<dbReference type="InterPro" id="IPR028082">
    <property type="entry name" value="Peripla_BP_I"/>
</dbReference>
<comment type="subcellular location">
    <subcellularLocation>
        <location evidence="1">Membrane</location>
        <topology evidence="1">Multi-pass membrane protein</topology>
    </subcellularLocation>
</comment>
<dbReference type="Proteomes" id="UP000187406">
    <property type="component" value="Unassembled WGS sequence"/>
</dbReference>
<dbReference type="Pfam" id="PF00060">
    <property type="entry name" value="Lig_chan"/>
    <property type="match status" value="1"/>
</dbReference>
<keyword evidence="17" id="KW-1185">Reference proteome</keyword>
<dbReference type="InterPro" id="IPR001320">
    <property type="entry name" value="Iontro_rcpt_C"/>
</dbReference>
<feature type="non-terminal residue" evidence="16">
    <location>
        <position position="1"/>
    </location>
</feature>
<dbReference type="EMBL" id="BDDD01004565">
    <property type="protein sequence ID" value="GAV87908.1"/>
    <property type="molecule type" value="Genomic_DNA"/>
</dbReference>
<keyword evidence="6 14" id="KW-1133">Transmembrane helix</keyword>
<dbReference type="AlphaFoldDB" id="A0A1Q3D6M9"/>
<dbReference type="GO" id="GO:0016020">
    <property type="term" value="C:membrane"/>
    <property type="evidence" value="ECO:0007669"/>
    <property type="project" value="UniProtKB-SubCell"/>
</dbReference>
<evidence type="ECO:0000256" key="4">
    <source>
        <dbReference type="ARBA" id="ARBA00022692"/>
    </source>
</evidence>
<dbReference type="InterPro" id="IPR017103">
    <property type="entry name" value="Iontropic_Glu_rcpt_pln"/>
</dbReference>
<evidence type="ECO:0000256" key="1">
    <source>
        <dbReference type="ARBA" id="ARBA00004141"/>
    </source>
</evidence>
<dbReference type="FunFam" id="3.40.190.10:FF:000054">
    <property type="entry name" value="Glutamate receptor"/>
    <property type="match status" value="1"/>
</dbReference>
<dbReference type="Gene3D" id="3.40.190.10">
    <property type="entry name" value="Periplasmic binding protein-like II"/>
    <property type="match status" value="2"/>
</dbReference>
<dbReference type="FunFam" id="1.10.287.70:FF:000172">
    <property type="entry name" value="Glutamate receptor"/>
    <property type="match status" value="1"/>
</dbReference>
<evidence type="ECO:0000259" key="15">
    <source>
        <dbReference type="SMART" id="SM00079"/>
    </source>
</evidence>
<feature type="disulfide bond" evidence="13">
    <location>
        <begin position="733"/>
        <end position="790"/>
    </location>
</feature>
<evidence type="ECO:0000256" key="6">
    <source>
        <dbReference type="ARBA" id="ARBA00022989"/>
    </source>
</evidence>
<dbReference type="Gene3D" id="1.10.287.70">
    <property type="match status" value="1"/>
</dbReference>
<feature type="transmembrane region" description="Helical" evidence="14">
    <location>
        <begin position="633"/>
        <end position="651"/>
    </location>
</feature>
<keyword evidence="8 14" id="KW-0472">Membrane</keyword>
<keyword evidence="10" id="KW-0325">Glycoprotein</keyword>
<evidence type="ECO:0000256" key="14">
    <source>
        <dbReference type="SAM" id="Phobius"/>
    </source>
</evidence>
<feature type="transmembrane region" description="Helical" evidence="14">
    <location>
        <begin position="807"/>
        <end position="831"/>
    </location>
</feature>
<proteinExistence type="inferred from homology"/>
<comment type="similarity">
    <text evidence="2">Belongs to the glutamate-gated ion channel (TC 1.A.10.1) family.</text>
</comment>
<evidence type="ECO:0000256" key="9">
    <source>
        <dbReference type="ARBA" id="ARBA00023170"/>
    </source>
</evidence>
<dbReference type="SMART" id="SM00079">
    <property type="entry name" value="PBPe"/>
    <property type="match status" value="1"/>
</dbReference>
<evidence type="ECO:0000256" key="8">
    <source>
        <dbReference type="ARBA" id="ARBA00023136"/>
    </source>
</evidence>
<keyword evidence="5" id="KW-0732">Signal</keyword>
<keyword evidence="9 16" id="KW-0675">Receptor</keyword>
<keyword evidence="12" id="KW-0407">Ion channel</keyword>
<dbReference type="InterPro" id="IPR019594">
    <property type="entry name" value="Glu/Gly-bd"/>
</dbReference>
<dbReference type="InterPro" id="IPR044440">
    <property type="entry name" value="GABAb_receptor_plant_PBP1"/>
</dbReference>
<dbReference type="InParanoid" id="A0A1Q3D6M9"/>
<evidence type="ECO:0000256" key="10">
    <source>
        <dbReference type="ARBA" id="ARBA00023180"/>
    </source>
</evidence>
<feature type="domain" description="Ionotropic glutamate receptor C-terminal" evidence="15">
    <location>
        <begin position="459"/>
        <end position="785"/>
    </location>
</feature>
<evidence type="ECO:0000313" key="17">
    <source>
        <dbReference type="Proteomes" id="UP000187406"/>
    </source>
</evidence>
<name>A0A1Q3D6M9_CEPFO</name>
<evidence type="ECO:0000256" key="3">
    <source>
        <dbReference type="ARBA" id="ARBA00022448"/>
    </source>
</evidence>
<dbReference type="GO" id="GO:0015276">
    <property type="term" value="F:ligand-gated monoatomic ion channel activity"/>
    <property type="evidence" value="ECO:0007669"/>
    <property type="project" value="InterPro"/>
</dbReference>
<dbReference type="CDD" id="cd13686">
    <property type="entry name" value="GluR_Plant"/>
    <property type="match status" value="1"/>
</dbReference>
<dbReference type="STRING" id="3775.A0A1Q3D6M9"/>
<evidence type="ECO:0000313" key="16">
    <source>
        <dbReference type="EMBL" id="GAV87908.1"/>
    </source>
</evidence>